<name>A0ACB9KW96_BAUVA</name>
<comment type="caution">
    <text evidence="1">The sequence shown here is derived from an EMBL/GenBank/DDBJ whole genome shotgun (WGS) entry which is preliminary data.</text>
</comment>
<dbReference type="EMBL" id="CM039438">
    <property type="protein sequence ID" value="KAI4301551.1"/>
    <property type="molecule type" value="Genomic_DNA"/>
</dbReference>
<reference evidence="1 2" key="1">
    <citation type="journal article" date="2022" name="DNA Res.">
        <title>Chromosomal-level genome assembly of the orchid tree Bauhinia variegata (Leguminosae; Cercidoideae) supports the allotetraploid origin hypothesis of Bauhinia.</title>
        <authorList>
            <person name="Zhong Y."/>
            <person name="Chen Y."/>
            <person name="Zheng D."/>
            <person name="Pang J."/>
            <person name="Liu Y."/>
            <person name="Luo S."/>
            <person name="Meng S."/>
            <person name="Qian L."/>
            <person name="Wei D."/>
            <person name="Dai S."/>
            <person name="Zhou R."/>
        </authorList>
    </citation>
    <scope>NUCLEOTIDE SEQUENCE [LARGE SCALE GENOMIC DNA]</scope>
    <source>
        <strain evidence="1">BV-YZ2020</strain>
    </source>
</reference>
<accession>A0ACB9KW96</accession>
<evidence type="ECO:0000313" key="1">
    <source>
        <dbReference type="EMBL" id="KAI4301551.1"/>
    </source>
</evidence>
<sequence length="107" mass="12184">MESGSSCKKRKMDGQEVKEEEEEAQMEQFYALIKSIRETRDQLIIKKKSNNNKKIAAWKPTFELQDFVQEEAQRQDTTSTRVTMALPAAAADEKDQTGKGIDLTLSL</sequence>
<dbReference type="Proteomes" id="UP000828941">
    <property type="component" value="Chromosome 13"/>
</dbReference>
<gene>
    <name evidence="1" type="ORF">L6164_034819</name>
</gene>
<keyword evidence="2" id="KW-1185">Reference proteome</keyword>
<proteinExistence type="predicted"/>
<evidence type="ECO:0000313" key="2">
    <source>
        <dbReference type="Proteomes" id="UP000828941"/>
    </source>
</evidence>
<protein>
    <submittedName>
        <fullName evidence="1">Uncharacterized protein</fullName>
    </submittedName>
</protein>
<organism evidence="1 2">
    <name type="scientific">Bauhinia variegata</name>
    <name type="common">Purple orchid tree</name>
    <name type="synonym">Phanera variegata</name>
    <dbReference type="NCBI Taxonomy" id="167791"/>
    <lineage>
        <taxon>Eukaryota</taxon>
        <taxon>Viridiplantae</taxon>
        <taxon>Streptophyta</taxon>
        <taxon>Embryophyta</taxon>
        <taxon>Tracheophyta</taxon>
        <taxon>Spermatophyta</taxon>
        <taxon>Magnoliopsida</taxon>
        <taxon>eudicotyledons</taxon>
        <taxon>Gunneridae</taxon>
        <taxon>Pentapetalae</taxon>
        <taxon>rosids</taxon>
        <taxon>fabids</taxon>
        <taxon>Fabales</taxon>
        <taxon>Fabaceae</taxon>
        <taxon>Cercidoideae</taxon>
        <taxon>Cercideae</taxon>
        <taxon>Bauhiniinae</taxon>
        <taxon>Bauhinia</taxon>
    </lineage>
</organism>